<protein>
    <submittedName>
        <fullName evidence="4">DUF2807 domain-containing protein</fullName>
    </submittedName>
</protein>
<dbReference type="KEGG" id="mgin:FRZ54_23705"/>
<dbReference type="AlphaFoldDB" id="A0A5B8V308"/>
<proteinExistence type="predicted"/>
<name>A0A5B8V308_9SPHI</name>
<dbReference type="OrthoDB" id="794214at2"/>
<feature type="domain" description="Putative auto-transporter adhesin head GIN" evidence="3">
    <location>
        <begin position="39"/>
        <end position="225"/>
    </location>
</feature>
<dbReference type="InterPro" id="IPR021255">
    <property type="entry name" value="DUF2807"/>
</dbReference>
<accession>A0A5B8V308</accession>
<organism evidence="4 5">
    <name type="scientific">Mucilaginibacter ginsenosidivorans</name>
    <dbReference type="NCBI Taxonomy" id="398053"/>
    <lineage>
        <taxon>Bacteria</taxon>
        <taxon>Pseudomonadati</taxon>
        <taxon>Bacteroidota</taxon>
        <taxon>Sphingobacteriia</taxon>
        <taxon>Sphingobacteriales</taxon>
        <taxon>Sphingobacteriaceae</taxon>
        <taxon>Mucilaginibacter</taxon>
    </lineage>
</organism>
<dbReference type="RefSeq" id="WP_147034270.1">
    <property type="nucleotide sequence ID" value="NZ_CP042436.1"/>
</dbReference>
<feature type="signal peptide" evidence="2">
    <location>
        <begin position="1"/>
        <end position="27"/>
    </location>
</feature>
<dbReference type="PANTHER" id="PTHR39200">
    <property type="entry name" value="HYPOTHETICAL EXPORTED PROTEIN"/>
    <property type="match status" value="1"/>
</dbReference>
<feature type="region of interest" description="Disordered" evidence="1">
    <location>
        <begin position="214"/>
        <end position="241"/>
    </location>
</feature>
<evidence type="ECO:0000256" key="1">
    <source>
        <dbReference type="SAM" id="MobiDB-lite"/>
    </source>
</evidence>
<gene>
    <name evidence="4" type="ORF">FRZ54_23705</name>
</gene>
<dbReference type="PANTHER" id="PTHR39200:SF1">
    <property type="entry name" value="AUTO-TRANSPORTER ADHESIN HEAD GIN DOMAIN-CONTAINING PROTEIN-RELATED"/>
    <property type="match status" value="1"/>
</dbReference>
<sequence length="241" mass="25546">MKLITRSLLTCLLMAGIAYTFAPSAMAQQRTEDRHLSGFHAVDVGGPFDVRLTQGNTESVKVEAPEEIINRITTEVDNGVLKIYNKHNEMFHFGDLFRHKKILVYVTIKDVNSIVVSGSGDVDFRDGLHADKMSLRVSGSGDVNGQLDAKNLETSISGSGDVRISGHAETSAVRVSGSGDYSGRGLITQNTDVHVSGSGDASIYASERVNASVSGSGDISYGGHPKNVMKSKSGSGDIGGN</sequence>
<dbReference type="Gene3D" id="2.160.20.120">
    <property type="match status" value="1"/>
</dbReference>
<keyword evidence="2" id="KW-0732">Signal</keyword>
<evidence type="ECO:0000313" key="5">
    <source>
        <dbReference type="Proteomes" id="UP000321479"/>
    </source>
</evidence>
<evidence type="ECO:0000259" key="3">
    <source>
        <dbReference type="Pfam" id="PF10988"/>
    </source>
</evidence>
<evidence type="ECO:0000313" key="4">
    <source>
        <dbReference type="EMBL" id="QEC65445.1"/>
    </source>
</evidence>
<reference evidence="4 5" key="1">
    <citation type="journal article" date="2017" name="Curr. Microbiol.">
        <title>Mucilaginibacter ginsenosidivorans sp. nov., Isolated from Soil of Ginseng Field.</title>
        <authorList>
            <person name="Kim M.M."/>
            <person name="Siddiqi M.Z."/>
            <person name="Im W.T."/>
        </authorList>
    </citation>
    <scope>NUCLEOTIDE SEQUENCE [LARGE SCALE GENOMIC DNA]</scope>
    <source>
        <strain evidence="4 5">Gsoil 3017</strain>
    </source>
</reference>
<dbReference type="Proteomes" id="UP000321479">
    <property type="component" value="Chromosome"/>
</dbReference>
<dbReference type="EMBL" id="CP042436">
    <property type="protein sequence ID" value="QEC65445.1"/>
    <property type="molecule type" value="Genomic_DNA"/>
</dbReference>
<evidence type="ECO:0000256" key="2">
    <source>
        <dbReference type="SAM" id="SignalP"/>
    </source>
</evidence>
<feature type="chain" id="PRO_5023061586" evidence="2">
    <location>
        <begin position="28"/>
        <end position="241"/>
    </location>
</feature>
<keyword evidence="5" id="KW-1185">Reference proteome</keyword>
<dbReference type="Pfam" id="PF10988">
    <property type="entry name" value="DUF2807"/>
    <property type="match status" value="1"/>
</dbReference>